<keyword evidence="2" id="KW-1185">Reference proteome</keyword>
<sequence>MPRESDDNSKPLMFIQTLIDERIGSIEARVIHEKSLESDHLQWLLGPDPNSPRSVGISPAYSQSGGLPAIACAYDTRVLVINFHSTKTYRDDGATSGAIRPRNVERRKMLEEELLCHPLRTLFAFDIAPLALSLYHNHYLRLTDAIDIQSALRIPDRSIVTTLTAVISDAFPIFSENIVQAFEDVIYKSNKHKDLTALVQRAWLSSYVGRYDYGGIQDLFYKSPKVDMKAFSEDELDFLKKLAHDMLRQDNMKPGSVTHEINTHWDPKKNRMVATSQRYSNRVHNSSRTKVELAQGFSLLGGTSNFRGKSGLIEVALDLEGKDVMTLTSFGKDTPTRAEQDRSGAILSMLQGNLPLLDNHWMRALWLPSQPVNWPESFNPPSDSPTVEIKEHPDAPLNDSQQSAITNMLSSCPITLVQGPPGTGKTTVIATYVLSAIEAGQRGIWLMAQSNVAVKNIAEKLAKIGFFDFKLLVSRDFHYEWHEHLYEKVEKNIILSHKLPKRGGLMKALQGAQVILCTLSMISNPKLQEFGLTQYVPVMHVIIDEASQIEIGQYLPLFKSFGATLRKLCFIGDDKQRKSLLQFLSIRRSTLRSTAPWPRRSWRFAIDFRTPSFERCTVPDRHAECATR</sequence>
<comment type="caution">
    <text evidence="1">The sequence shown here is derived from an EMBL/GenBank/DDBJ whole genome shotgun (WGS) entry which is preliminary data.</text>
</comment>
<proteinExistence type="predicted"/>
<evidence type="ECO:0000313" key="1">
    <source>
        <dbReference type="EMBL" id="KAI9512076.1"/>
    </source>
</evidence>
<keyword evidence="1" id="KW-0378">Hydrolase</keyword>
<name>A0ACC0UKH5_9AGAM</name>
<organism evidence="1 2">
    <name type="scientific">Russula earlei</name>
    <dbReference type="NCBI Taxonomy" id="71964"/>
    <lineage>
        <taxon>Eukaryota</taxon>
        <taxon>Fungi</taxon>
        <taxon>Dikarya</taxon>
        <taxon>Basidiomycota</taxon>
        <taxon>Agaricomycotina</taxon>
        <taxon>Agaricomycetes</taxon>
        <taxon>Russulales</taxon>
        <taxon>Russulaceae</taxon>
        <taxon>Russula</taxon>
    </lineage>
</organism>
<protein>
    <submittedName>
        <fullName evidence="1">P-loop containing nucleoside triphosphate hydrolase protein</fullName>
    </submittedName>
</protein>
<dbReference type="EMBL" id="JAGFNK010000013">
    <property type="protein sequence ID" value="KAI9512076.1"/>
    <property type="molecule type" value="Genomic_DNA"/>
</dbReference>
<accession>A0ACC0UKH5</accession>
<dbReference type="Proteomes" id="UP001207468">
    <property type="component" value="Unassembled WGS sequence"/>
</dbReference>
<reference evidence="1" key="1">
    <citation type="submission" date="2021-03" db="EMBL/GenBank/DDBJ databases">
        <title>Evolutionary priming and transition to the ectomycorrhizal habit in an iconic lineage of mushroom-forming fungi: is preadaptation a requirement?</title>
        <authorList>
            <consortium name="DOE Joint Genome Institute"/>
            <person name="Looney B.P."/>
            <person name="Miyauchi S."/>
            <person name="Morin E."/>
            <person name="Drula E."/>
            <person name="Courty P.E."/>
            <person name="Chicoki N."/>
            <person name="Fauchery L."/>
            <person name="Kohler A."/>
            <person name="Kuo A."/>
            <person name="LaButti K."/>
            <person name="Pangilinan J."/>
            <person name="Lipzen A."/>
            <person name="Riley R."/>
            <person name="Andreopoulos W."/>
            <person name="He G."/>
            <person name="Johnson J."/>
            <person name="Barry K.W."/>
            <person name="Grigoriev I.V."/>
            <person name="Nagy L."/>
            <person name="Hibbett D."/>
            <person name="Henrissat B."/>
            <person name="Matheny P.B."/>
            <person name="Labbe J."/>
            <person name="Martin A.F."/>
        </authorList>
    </citation>
    <scope>NUCLEOTIDE SEQUENCE</scope>
    <source>
        <strain evidence="1">BPL698</strain>
    </source>
</reference>
<evidence type="ECO:0000313" key="2">
    <source>
        <dbReference type="Proteomes" id="UP001207468"/>
    </source>
</evidence>
<gene>
    <name evidence="1" type="ORF">F5148DRAFT_1166016</name>
</gene>